<dbReference type="EMBL" id="AJIL01000149">
    <property type="protein sequence ID" value="KNE92969.1"/>
    <property type="molecule type" value="Genomic_DNA"/>
</dbReference>
<name>A0A0L0V1X6_9BASI</name>
<keyword evidence="3" id="KW-1185">Reference proteome</keyword>
<gene>
    <name evidence="2" type="ORF">PSTG_13684</name>
</gene>
<keyword evidence="1" id="KW-0732">Signal</keyword>
<evidence type="ECO:0000313" key="2">
    <source>
        <dbReference type="EMBL" id="KNE92969.1"/>
    </source>
</evidence>
<reference evidence="3" key="1">
    <citation type="submission" date="2014-03" db="EMBL/GenBank/DDBJ databases">
        <title>The Genome Sequence of Puccinia striiformis f. sp. tritici PST-78.</title>
        <authorList>
            <consortium name="The Broad Institute Genome Sequencing Platform"/>
            <person name="Cuomo C."/>
            <person name="Hulbert S."/>
            <person name="Chen X."/>
            <person name="Walker B."/>
            <person name="Young S.K."/>
            <person name="Zeng Q."/>
            <person name="Gargeya S."/>
            <person name="Fitzgerald M."/>
            <person name="Haas B."/>
            <person name="Abouelleil A."/>
            <person name="Alvarado L."/>
            <person name="Arachchi H.M."/>
            <person name="Berlin A.M."/>
            <person name="Chapman S.B."/>
            <person name="Goldberg J."/>
            <person name="Griggs A."/>
            <person name="Gujja S."/>
            <person name="Hansen M."/>
            <person name="Howarth C."/>
            <person name="Imamovic A."/>
            <person name="Larimer J."/>
            <person name="McCowan C."/>
            <person name="Montmayeur A."/>
            <person name="Murphy C."/>
            <person name="Neiman D."/>
            <person name="Pearson M."/>
            <person name="Priest M."/>
            <person name="Roberts A."/>
            <person name="Saif S."/>
            <person name="Shea T."/>
            <person name="Sisk P."/>
            <person name="Sykes S."/>
            <person name="Wortman J."/>
            <person name="Nusbaum C."/>
            <person name="Birren B."/>
        </authorList>
    </citation>
    <scope>NUCLEOTIDE SEQUENCE [LARGE SCALE GENOMIC DNA]</scope>
    <source>
        <strain evidence="3">race PST-78</strain>
    </source>
</reference>
<evidence type="ECO:0008006" key="4">
    <source>
        <dbReference type="Google" id="ProtNLM"/>
    </source>
</evidence>
<accession>A0A0L0V1X6</accession>
<dbReference type="Proteomes" id="UP000054564">
    <property type="component" value="Unassembled WGS sequence"/>
</dbReference>
<evidence type="ECO:0000256" key="1">
    <source>
        <dbReference type="SAM" id="SignalP"/>
    </source>
</evidence>
<sequence length="87" mass="9206">MNIINTTVVFLLAGVCKSVIANCGENEPPPETACCGTTGYPKCYLPSDDPNCTKTSSDERWLCPAGKLPKVGSVTLGQAKDLGCWKP</sequence>
<dbReference type="AlphaFoldDB" id="A0A0L0V1X6"/>
<comment type="caution">
    <text evidence="2">The sequence shown here is derived from an EMBL/GenBank/DDBJ whole genome shotgun (WGS) entry which is preliminary data.</text>
</comment>
<feature type="signal peptide" evidence="1">
    <location>
        <begin position="1"/>
        <end position="21"/>
    </location>
</feature>
<protein>
    <recommendedName>
        <fullName evidence="4">CBM1 domain-containing protein</fullName>
    </recommendedName>
</protein>
<proteinExistence type="predicted"/>
<evidence type="ECO:0000313" key="3">
    <source>
        <dbReference type="Proteomes" id="UP000054564"/>
    </source>
</evidence>
<feature type="chain" id="PRO_5005549349" description="CBM1 domain-containing protein" evidence="1">
    <location>
        <begin position="22"/>
        <end position="87"/>
    </location>
</feature>
<organism evidence="2 3">
    <name type="scientific">Puccinia striiformis f. sp. tritici PST-78</name>
    <dbReference type="NCBI Taxonomy" id="1165861"/>
    <lineage>
        <taxon>Eukaryota</taxon>
        <taxon>Fungi</taxon>
        <taxon>Dikarya</taxon>
        <taxon>Basidiomycota</taxon>
        <taxon>Pucciniomycotina</taxon>
        <taxon>Pucciniomycetes</taxon>
        <taxon>Pucciniales</taxon>
        <taxon>Pucciniaceae</taxon>
        <taxon>Puccinia</taxon>
    </lineage>
</organism>